<sequence>MRDLSNAAARLARRVLLAAAAAALAACSEDIDSGAACPALCPDAALATRDTVLEPVVLDTTLAGFPGVGLEGVLPLAARGDT</sequence>
<feature type="non-terminal residue" evidence="2">
    <location>
        <position position="82"/>
    </location>
</feature>
<gene>
    <name evidence="2" type="ORF">AVDCRST_MAG40-1654</name>
</gene>
<dbReference type="EMBL" id="CADCTX010000515">
    <property type="protein sequence ID" value="CAA9325127.1"/>
    <property type="molecule type" value="Genomic_DNA"/>
</dbReference>
<feature type="chain" id="PRO_5026996438" evidence="1">
    <location>
        <begin position="26"/>
        <end position="82"/>
    </location>
</feature>
<protein>
    <submittedName>
        <fullName evidence="2">Uncharacterized protein</fullName>
    </submittedName>
</protein>
<dbReference type="AlphaFoldDB" id="A0A6J4L812"/>
<evidence type="ECO:0000256" key="1">
    <source>
        <dbReference type="SAM" id="SignalP"/>
    </source>
</evidence>
<accession>A0A6J4L812</accession>
<evidence type="ECO:0000313" key="2">
    <source>
        <dbReference type="EMBL" id="CAA9325127.1"/>
    </source>
</evidence>
<keyword evidence="1" id="KW-0732">Signal</keyword>
<dbReference type="PROSITE" id="PS51257">
    <property type="entry name" value="PROKAR_LIPOPROTEIN"/>
    <property type="match status" value="1"/>
</dbReference>
<proteinExistence type="predicted"/>
<name>A0A6J4L812_9BACT</name>
<organism evidence="2">
    <name type="scientific">uncultured Gemmatimonadaceae bacterium</name>
    <dbReference type="NCBI Taxonomy" id="246130"/>
    <lineage>
        <taxon>Bacteria</taxon>
        <taxon>Pseudomonadati</taxon>
        <taxon>Gemmatimonadota</taxon>
        <taxon>Gemmatimonadia</taxon>
        <taxon>Gemmatimonadales</taxon>
        <taxon>Gemmatimonadaceae</taxon>
        <taxon>environmental samples</taxon>
    </lineage>
</organism>
<feature type="signal peptide" evidence="1">
    <location>
        <begin position="1"/>
        <end position="25"/>
    </location>
</feature>
<reference evidence="2" key="1">
    <citation type="submission" date="2020-02" db="EMBL/GenBank/DDBJ databases">
        <authorList>
            <person name="Meier V. D."/>
        </authorList>
    </citation>
    <scope>NUCLEOTIDE SEQUENCE</scope>
    <source>
        <strain evidence="2">AVDCRST_MAG40</strain>
    </source>
</reference>